<dbReference type="PANTHER" id="PTHR11339">
    <property type="entry name" value="EXTRACELLULAR MATRIX GLYCOPROTEIN RELATED"/>
    <property type="match status" value="1"/>
</dbReference>
<dbReference type="Pfam" id="PF01826">
    <property type="entry name" value="TIL"/>
    <property type="match status" value="1"/>
</dbReference>
<evidence type="ECO:0000256" key="1">
    <source>
        <dbReference type="ARBA" id="ARBA00023157"/>
    </source>
</evidence>
<keyword evidence="1" id="KW-1015">Disulfide bond</keyword>
<dbReference type="PANTHER" id="PTHR11339:SF373">
    <property type="entry name" value="VWFD DOMAIN-CONTAINING PROTEIN"/>
    <property type="match status" value="1"/>
</dbReference>
<evidence type="ECO:0000313" key="4">
    <source>
        <dbReference type="Ensembl" id="ENSSPAP00000001475.1"/>
    </source>
</evidence>
<accession>A0A3B4YYT4</accession>
<evidence type="ECO:0000256" key="2">
    <source>
        <dbReference type="ARBA" id="ARBA00023180"/>
    </source>
</evidence>
<dbReference type="SMART" id="SM00832">
    <property type="entry name" value="C8"/>
    <property type="match status" value="1"/>
</dbReference>
<dbReference type="Ensembl" id="ENSSPAT00000001502.1">
    <property type="protein sequence ID" value="ENSSPAP00000001475.1"/>
    <property type="gene ID" value="ENSSPAG00000001139.1"/>
</dbReference>
<organism evidence="4">
    <name type="scientific">Stegastes partitus</name>
    <name type="common">bicolor damselfish</name>
    <dbReference type="NCBI Taxonomy" id="144197"/>
    <lineage>
        <taxon>Eukaryota</taxon>
        <taxon>Metazoa</taxon>
        <taxon>Chordata</taxon>
        <taxon>Craniata</taxon>
        <taxon>Vertebrata</taxon>
        <taxon>Euteleostomi</taxon>
        <taxon>Actinopterygii</taxon>
        <taxon>Neopterygii</taxon>
        <taxon>Teleostei</taxon>
        <taxon>Neoteleostei</taxon>
        <taxon>Acanthomorphata</taxon>
        <taxon>Ovalentaria</taxon>
        <taxon>Pomacentridae</taxon>
        <taxon>Stegastes</taxon>
    </lineage>
</organism>
<protein>
    <recommendedName>
        <fullName evidence="3">VWFD domain-containing protein</fullName>
    </recommendedName>
</protein>
<dbReference type="STRING" id="144197.ENSSPAP00000001475"/>
<keyword evidence="2" id="KW-0325">Glycoprotein</keyword>
<dbReference type="GO" id="GO:0031012">
    <property type="term" value="C:extracellular matrix"/>
    <property type="evidence" value="ECO:0007669"/>
    <property type="project" value="TreeGrafter"/>
</dbReference>
<dbReference type="Gene3D" id="2.10.25.10">
    <property type="entry name" value="Laminin"/>
    <property type="match status" value="1"/>
</dbReference>
<reference evidence="4" key="1">
    <citation type="submission" date="2023-09" db="UniProtKB">
        <authorList>
            <consortium name="Ensembl"/>
        </authorList>
    </citation>
    <scope>IDENTIFICATION</scope>
</reference>
<name>A0A3B4YYT4_9TELE</name>
<dbReference type="Pfam" id="PF08742">
    <property type="entry name" value="C8"/>
    <property type="match status" value="1"/>
</dbReference>
<dbReference type="InterPro" id="IPR002919">
    <property type="entry name" value="TIL_dom"/>
</dbReference>
<dbReference type="PROSITE" id="PS51233">
    <property type="entry name" value="VWFD"/>
    <property type="match status" value="1"/>
</dbReference>
<dbReference type="InterPro" id="IPR036084">
    <property type="entry name" value="Ser_inhib-like_sf"/>
</dbReference>
<proteinExistence type="predicted"/>
<dbReference type="GeneTree" id="ENSGT00940000156850"/>
<dbReference type="Pfam" id="PF00094">
    <property type="entry name" value="VWD"/>
    <property type="match status" value="2"/>
</dbReference>
<dbReference type="GO" id="GO:0005615">
    <property type="term" value="C:extracellular space"/>
    <property type="evidence" value="ECO:0007669"/>
    <property type="project" value="TreeGrafter"/>
</dbReference>
<dbReference type="InterPro" id="IPR014853">
    <property type="entry name" value="VWF/SSPO/ZAN-like_Cys-rich_dom"/>
</dbReference>
<dbReference type="CDD" id="cd19941">
    <property type="entry name" value="TIL"/>
    <property type="match status" value="1"/>
</dbReference>
<sequence>TTCENGETCVQSQSQCWVLGGAHYDTFDGQVFEFQGNCTYTLIQKKTNDASENNALWVGVQKDRTFNQASSFKKMQLPVTLQFGLVRIHQSGVFVVVDTNLGIRVKYDCSHIAAILLSNKTQVHGMCGNNNGIKEDDFRTPQGATVNAAAFGWSWRVSAGEAQCADRNVANKWISLHETYLWSPQSPFHPCKEVVNYTKISSTLSIFDLCSSDDTQRALCSMLEAAACQKAAIQISKWRNSTFCRMSCPENSHYELCGPQCPAVCTDLSSQADCGCEEGCQRDPGYVLSDGQCVLLSDCGCMHEGQYHPIGHFYSEKSCQKCDCIRGEVTCTPLESC</sequence>
<dbReference type="SUPFAM" id="SSF57567">
    <property type="entry name" value="Serine protease inhibitors"/>
    <property type="match status" value="1"/>
</dbReference>
<evidence type="ECO:0000259" key="3">
    <source>
        <dbReference type="PROSITE" id="PS51233"/>
    </source>
</evidence>
<feature type="domain" description="VWFD" evidence="3">
    <location>
        <begin position="14"/>
        <end position="165"/>
    </location>
</feature>
<dbReference type="AlphaFoldDB" id="A0A3B4YYT4"/>
<dbReference type="FunFam" id="2.10.25.10:FF:000055">
    <property type="entry name" value="alpha-tectorin isoform X1"/>
    <property type="match status" value="1"/>
</dbReference>
<dbReference type="InterPro" id="IPR050780">
    <property type="entry name" value="Mucin_vWF_Thrombospondin_sf"/>
</dbReference>
<dbReference type="SMART" id="SM00216">
    <property type="entry name" value="VWD"/>
    <property type="match status" value="1"/>
</dbReference>
<dbReference type="InterPro" id="IPR001846">
    <property type="entry name" value="VWF_type-D"/>
</dbReference>